<organism evidence="9 10">
    <name type="scientific">Clostridium tetanomorphum</name>
    <dbReference type="NCBI Taxonomy" id="1553"/>
    <lineage>
        <taxon>Bacteria</taxon>
        <taxon>Bacillati</taxon>
        <taxon>Bacillota</taxon>
        <taxon>Clostridia</taxon>
        <taxon>Eubacteriales</taxon>
        <taxon>Clostridiaceae</taxon>
        <taxon>Clostridium</taxon>
    </lineage>
</organism>
<dbReference type="InterPro" id="IPR053925">
    <property type="entry name" value="RecX_HTH_3rd"/>
</dbReference>
<proteinExistence type="inferred from homology"/>
<protein>
    <recommendedName>
        <fullName evidence="3 5">Regulatory protein RecX</fullName>
    </recommendedName>
</protein>
<dbReference type="PANTHER" id="PTHR33602">
    <property type="entry name" value="REGULATORY PROTEIN RECX FAMILY PROTEIN"/>
    <property type="match status" value="1"/>
</dbReference>
<dbReference type="EMBL" id="JAAZWO010000012">
    <property type="protein sequence ID" value="MBC2398286.1"/>
    <property type="molecule type" value="Genomic_DNA"/>
</dbReference>
<comment type="caution">
    <text evidence="9">The sequence shown here is derived from an EMBL/GenBank/DDBJ whole genome shotgun (WGS) entry which is preliminary data.</text>
</comment>
<dbReference type="InterPro" id="IPR036388">
    <property type="entry name" value="WH-like_DNA-bd_sf"/>
</dbReference>
<dbReference type="GO" id="GO:0005737">
    <property type="term" value="C:cytoplasm"/>
    <property type="evidence" value="ECO:0007669"/>
    <property type="project" value="UniProtKB-SubCell"/>
</dbReference>
<keyword evidence="4 5" id="KW-0963">Cytoplasm</keyword>
<feature type="domain" description="RecX third three-helical" evidence="7">
    <location>
        <begin position="147"/>
        <end position="194"/>
    </location>
</feature>
<dbReference type="Proteomes" id="UP000563151">
    <property type="component" value="Unassembled WGS sequence"/>
</dbReference>
<comment type="similarity">
    <text evidence="2 5">Belongs to the RecX family.</text>
</comment>
<evidence type="ECO:0000313" key="9">
    <source>
        <dbReference type="EMBL" id="MBC2398286.1"/>
    </source>
</evidence>
<comment type="subcellular location">
    <subcellularLocation>
        <location evidence="1 5">Cytoplasm</location>
    </subcellularLocation>
</comment>
<dbReference type="InterPro" id="IPR003783">
    <property type="entry name" value="Regulatory_RecX"/>
</dbReference>
<name>A0A923EAT5_CLOTT</name>
<evidence type="ECO:0000256" key="3">
    <source>
        <dbReference type="ARBA" id="ARBA00018111"/>
    </source>
</evidence>
<dbReference type="AlphaFoldDB" id="A0A923EAT5"/>
<keyword evidence="10" id="KW-1185">Reference proteome</keyword>
<reference evidence="9 10" key="1">
    <citation type="submission" date="2020-04" db="EMBL/GenBank/DDBJ databases">
        <title>Genomic insights into acetone-butanol-ethanol (ABE) fermentation by sequencing solventogenic clostridia strains.</title>
        <authorList>
            <person name="Brown S."/>
        </authorList>
    </citation>
    <scope>NUCLEOTIDE SEQUENCE [LARGE SCALE GENOMIC DNA]</scope>
    <source>
        <strain evidence="9 10">DJ011</strain>
    </source>
</reference>
<dbReference type="NCBIfam" id="NF001058">
    <property type="entry name" value="PRK00117.4-1"/>
    <property type="match status" value="1"/>
</dbReference>
<evidence type="ECO:0000259" key="6">
    <source>
        <dbReference type="Pfam" id="PF02631"/>
    </source>
</evidence>
<dbReference type="Pfam" id="PF21981">
    <property type="entry name" value="RecX_HTH3"/>
    <property type="match status" value="1"/>
</dbReference>
<accession>A0A923EAT5</accession>
<feature type="domain" description="RecX second three-helical" evidence="6">
    <location>
        <begin position="100"/>
        <end position="137"/>
    </location>
</feature>
<dbReference type="Pfam" id="PF21982">
    <property type="entry name" value="RecX_HTH1"/>
    <property type="match status" value="1"/>
</dbReference>
<dbReference type="InterPro" id="IPR053926">
    <property type="entry name" value="RecX_HTH_1st"/>
</dbReference>
<comment type="function">
    <text evidence="5">Modulates RecA activity.</text>
</comment>
<dbReference type="InterPro" id="IPR053924">
    <property type="entry name" value="RecX_HTH_2nd"/>
</dbReference>
<evidence type="ECO:0000259" key="7">
    <source>
        <dbReference type="Pfam" id="PF21981"/>
    </source>
</evidence>
<evidence type="ECO:0000256" key="5">
    <source>
        <dbReference type="HAMAP-Rule" id="MF_01114"/>
    </source>
</evidence>
<evidence type="ECO:0000256" key="1">
    <source>
        <dbReference type="ARBA" id="ARBA00004496"/>
    </source>
</evidence>
<sequence length="202" mass="24453">MQKRNKDRVNIFVDEEFLFACSAEIVYRFNLKAGFKIDILYIEKIIEEDNYIKCKNQALRIIEKNYKTEKQIYDKLLNKGYENKTIEKVMNFLREYTFLDDSKYVDMYIKEKLRCEGKNKIKYSLLQKGIDENIINSKLEKINSNIEMENLYKIAKNKYNQLIRRENDKKKLYKKLGDFLIRKGYNWEDAKSVLNKLINNDF</sequence>
<gene>
    <name evidence="5 9" type="primary">recX</name>
    <name evidence="9" type="ORF">HGG79_10955</name>
</gene>
<evidence type="ECO:0000259" key="8">
    <source>
        <dbReference type="Pfam" id="PF21982"/>
    </source>
</evidence>
<feature type="domain" description="RecX first three-helical" evidence="8">
    <location>
        <begin position="54"/>
        <end position="93"/>
    </location>
</feature>
<dbReference type="HAMAP" id="MF_01114">
    <property type="entry name" value="RecX"/>
    <property type="match status" value="1"/>
</dbReference>
<evidence type="ECO:0000256" key="2">
    <source>
        <dbReference type="ARBA" id="ARBA00009695"/>
    </source>
</evidence>
<evidence type="ECO:0000313" key="10">
    <source>
        <dbReference type="Proteomes" id="UP000563151"/>
    </source>
</evidence>
<dbReference type="GO" id="GO:0006282">
    <property type="term" value="P:regulation of DNA repair"/>
    <property type="evidence" value="ECO:0007669"/>
    <property type="project" value="UniProtKB-UniRule"/>
</dbReference>
<dbReference type="PANTHER" id="PTHR33602:SF1">
    <property type="entry name" value="REGULATORY PROTEIN RECX FAMILY PROTEIN"/>
    <property type="match status" value="1"/>
</dbReference>
<evidence type="ECO:0000256" key="4">
    <source>
        <dbReference type="ARBA" id="ARBA00022490"/>
    </source>
</evidence>
<dbReference type="Pfam" id="PF02631">
    <property type="entry name" value="RecX_HTH2"/>
    <property type="match status" value="1"/>
</dbReference>
<dbReference type="Gene3D" id="1.10.10.10">
    <property type="entry name" value="Winged helix-like DNA-binding domain superfamily/Winged helix DNA-binding domain"/>
    <property type="match status" value="3"/>
</dbReference>